<evidence type="ECO:0008006" key="12">
    <source>
        <dbReference type="Google" id="ProtNLM"/>
    </source>
</evidence>
<comment type="cofactor">
    <cofactor evidence="1 9">
        <name>heme</name>
        <dbReference type="ChEBI" id="CHEBI:30413"/>
    </cofactor>
</comment>
<dbReference type="AlphaFoldDB" id="K5WLQ9"/>
<protein>
    <recommendedName>
        <fullName evidence="12">Cytochrome P450</fullName>
    </recommendedName>
</protein>
<dbReference type="STRING" id="650164.K5WLQ9"/>
<feature type="binding site" description="axial binding residue" evidence="9">
    <location>
        <position position="495"/>
    </location>
    <ligand>
        <name>heme</name>
        <dbReference type="ChEBI" id="CHEBI:30413"/>
    </ligand>
    <ligandPart>
        <name>Fe</name>
        <dbReference type="ChEBI" id="CHEBI:18248"/>
    </ligandPart>
</feature>
<evidence type="ECO:0000256" key="3">
    <source>
        <dbReference type="ARBA" id="ARBA00010617"/>
    </source>
</evidence>
<dbReference type="PANTHER" id="PTHR24305:SF166">
    <property type="entry name" value="CYTOCHROME P450 12A4, MITOCHONDRIAL-RELATED"/>
    <property type="match status" value="1"/>
</dbReference>
<dbReference type="InterPro" id="IPR002401">
    <property type="entry name" value="Cyt_P450_E_grp-I"/>
</dbReference>
<dbReference type="EMBL" id="JH930477">
    <property type="protein sequence ID" value="EKM51227.1"/>
    <property type="molecule type" value="Genomic_DNA"/>
</dbReference>
<comment type="pathway">
    <text evidence="2">Secondary metabolite biosynthesis.</text>
</comment>
<dbReference type="SUPFAM" id="SSF48264">
    <property type="entry name" value="Cytochrome P450"/>
    <property type="match status" value="1"/>
</dbReference>
<dbReference type="KEGG" id="pco:PHACADRAFT_213095"/>
<evidence type="ECO:0000256" key="9">
    <source>
        <dbReference type="PIRSR" id="PIRSR602401-1"/>
    </source>
</evidence>
<evidence type="ECO:0000256" key="4">
    <source>
        <dbReference type="ARBA" id="ARBA00022617"/>
    </source>
</evidence>
<gene>
    <name evidence="10" type="ORF">PHACADRAFT_213095</name>
</gene>
<keyword evidence="7 9" id="KW-0408">Iron</keyword>
<dbReference type="HOGENOM" id="CLU_001570_5_11_1"/>
<dbReference type="GO" id="GO:0020037">
    <property type="term" value="F:heme binding"/>
    <property type="evidence" value="ECO:0007669"/>
    <property type="project" value="InterPro"/>
</dbReference>
<keyword evidence="5 9" id="KW-0479">Metal-binding</keyword>
<dbReference type="GeneID" id="18913331"/>
<evidence type="ECO:0000256" key="1">
    <source>
        <dbReference type="ARBA" id="ARBA00001971"/>
    </source>
</evidence>
<dbReference type="Pfam" id="PF00067">
    <property type="entry name" value="p450"/>
    <property type="match status" value="1"/>
</dbReference>
<dbReference type="InterPro" id="IPR036396">
    <property type="entry name" value="Cyt_P450_sf"/>
</dbReference>
<dbReference type="InterPro" id="IPR050121">
    <property type="entry name" value="Cytochrome_P450_monoxygenase"/>
</dbReference>
<proteinExistence type="inferred from homology"/>
<dbReference type="Gene3D" id="1.10.630.10">
    <property type="entry name" value="Cytochrome P450"/>
    <property type="match status" value="1"/>
</dbReference>
<dbReference type="GO" id="GO:0005506">
    <property type="term" value="F:iron ion binding"/>
    <property type="evidence" value="ECO:0007669"/>
    <property type="project" value="InterPro"/>
</dbReference>
<keyword evidence="8" id="KW-0503">Monooxygenase</keyword>
<accession>K5WLQ9</accession>
<comment type="similarity">
    <text evidence="3">Belongs to the cytochrome P450 family.</text>
</comment>
<dbReference type="OrthoDB" id="2788300at2759"/>
<reference evidence="10 11" key="1">
    <citation type="journal article" date="2012" name="BMC Genomics">
        <title>Comparative genomics of the white-rot fungi, Phanerochaete carnosa and P. chrysosporium, to elucidate the genetic basis of the distinct wood types they colonize.</title>
        <authorList>
            <person name="Suzuki H."/>
            <person name="MacDonald J."/>
            <person name="Syed K."/>
            <person name="Salamov A."/>
            <person name="Hori C."/>
            <person name="Aerts A."/>
            <person name="Henrissat B."/>
            <person name="Wiebenga A."/>
            <person name="vanKuyk P.A."/>
            <person name="Barry K."/>
            <person name="Lindquist E."/>
            <person name="LaButti K."/>
            <person name="Lapidus A."/>
            <person name="Lucas S."/>
            <person name="Coutinho P."/>
            <person name="Gong Y."/>
            <person name="Samejima M."/>
            <person name="Mahadevan R."/>
            <person name="Abou-Zaid M."/>
            <person name="de Vries R.P."/>
            <person name="Igarashi K."/>
            <person name="Yadav J.S."/>
            <person name="Grigoriev I.V."/>
            <person name="Master E.R."/>
        </authorList>
    </citation>
    <scope>NUCLEOTIDE SEQUENCE [LARGE SCALE GENOMIC DNA]</scope>
    <source>
        <strain evidence="10 11">HHB-10118-sp</strain>
    </source>
</reference>
<evidence type="ECO:0000256" key="2">
    <source>
        <dbReference type="ARBA" id="ARBA00005179"/>
    </source>
</evidence>
<dbReference type="GO" id="GO:0016705">
    <property type="term" value="F:oxidoreductase activity, acting on paired donors, with incorporation or reduction of molecular oxygen"/>
    <property type="evidence" value="ECO:0007669"/>
    <property type="project" value="InterPro"/>
</dbReference>
<evidence type="ECO:0000313" key="11">
    <source>
        <dbReference type="Proteomes" id="UP000008370"/>
    </source>
</evidence>
<dbReference type="RefSeq" id="XP_007400378.1">
    <property type="nucleotide sequence ID" value="XM_007400316.1"/>
</dbReference>
<keyword evidence="11" id="KW-1185">Reference proteome</keyword>
<evidence type="ECO:0000256" key="5">
    <source>
        <dbReference type="ARBA" id="ARBA00022723"/>
    </source>
</evidence>
<name>K5WLQ9_PHACS</name>
<dbReference type="PRINTS" id="PR00385">
    <property type="entry name" value="P450"/>
</dbReference>
<dbReference type="PANTHER" id="PTHR24305">
    <property type="entry name" value="CYTOCHROME P450"/>
    <property type="match status" value="1"/>
</dbReference>
<dbReference type="InParanoid" id="K5WLQ9"/>
<evidence type="ECO:0000256" key="8">
    <source>
        <dbReference type="ARBA" id="ARBA00023033"/>
    </source>
</evidence>
<keyword evidence="4 9" id="KW-0349">Heme</keyword>
<organism evidence="10 11">
    <name type="scientific">Phanerochaete carnosa (strain HHB-10118-sp)</name>
    <name type="common">White-rot fungus</name>
    <name type="synonym">Peniophora carnosa</name>
    <dbReference type="NCBI Taxonomy" id="650164"/>
    <lineage>
        <taxon>Eukaryota</taxon>
        <taxon>Fungi</taxon>
        <taxon>Dikarya</taxon>
        <taxon>Basidiomycota</taxon>
        <taxon>Agaricomycotina</taxon>
        <taxon>Agaricomycetes</taxon>
        <taxon>Polyporales</taxon>
        <taxon>Phanerochaetaceae</taxon>
        <taxon>Phanerochaete</taxon>
    </lineage>
</organism>
<keyword evidence="6" id="KW-0560">Oxidoreductase</keyword>
<dbReference type="PRINTS" id="PR00463">
    <property type="entry name" value="EP450I"/>
</dbReference>
<dbReference type="Proteomes" id="UP000008370">
    <property type="component" value="Unassembled WGS sequence"/>
</dbReference>
<evidence type="ECO:0000256" key="7">
    <source>
        <dbReference type="ARBA" id="ARBA00023004"/>
    </source>
</evidence>
<evidence type="ECO:0000313" key="10">
    <source>
        <dbReference type="EMBL" id="EKM51227.1"/>
    </source>
</evidence>
<dbReference type="GO" id="GO:0004497">
    <property type="term" value="F:monooxygenase activity"/>
    <property type="evidence" value="ECO:0007669"/>
    <property type="project" value="UniProtKB-KW"/>
</dbReference>
<evidence type="ECO:0000256" key="6">
    <source>
        <dbReference type="ARBA" id="ARBA00023002"/>
    </source>
</evidence>
<dbReference type="InterPro" id="IPR001128">
    <property type="entry name" value="Cyt_P450"/>
</dbReference>
<sequence>MFQVDQSTLLLLGALAAALVLWRRHVSRLSIGYVSGPKASWLYGNMKDFAYQKNVGDMDFQFVKQYGRVWRMQGPLGRILRQVIAVLRSFTHSNTQLYTQALHHCVHKADEVYIKRVETTELFLKMTGKGLVWASGSIHERQRKIIGPAFSNAQIRSFLPFFRAGAAKLSQKWKDELQSNGSTGDGMVCAVDKWFNRVTLDIIGETAFDYNFGAIDNKENEVSSAIANMFNGGRLRPSKLDLLLKRTWYMVPEPVLQLMRHIPTREHKRFHRCRQIVDRVSRQLIAEKREALLAESKANRDILSVLVLANVSEDPRARLSDEELVAQMATLILAGHVTTVSTLTWVAYELARHPDYQAKMREEIRVTRGRLRAHGAQDFSVEDLEGMPLVSSCLKETLRFHPPLYHVFRATAADDVIPLAQPVRTASGRYVTEVPVAAGQQILFSVCAYQRLPEVWGEDADVWNPMRFVDGTLERQSKLGLYANLMAFAGGVRGCLGWRFSIVETLAVIVELVEHFRLEPTDDTAKIMRFPAGFPTPVVAGKEHEGPQLLLKVSPVL</sequence>